<organism evidence="4 5">
    <name type="scientific">Dictyostelium purpureum</name>
    <name type="common">Slime mold</name>
    <dbReference type="NCBI Taxonomy" id="5786"/>
    <lineage>
        <taxon>Eukaryota</taxon>
        <taxon>Amoebozoa</taxon>
        <taxon>Evosea</taxon>
        <taxon>Eumycetozoa</taxon>
        <taxon>Dictyostelia</taxon>
        <taxon>Dictyosteliales</taxon>
        <taxon>Dictyosteliaceae</taxon>
        <taxon>Dictyostelium</taxon>
    </lineage>
</organism>
<dbReference type="RefSeq" id="XP_003290366.1">
    <property type="nucleotide sequence ID" value="XM_003290318.1"/>
</dbReference>
<feature type="region of interest" description="Disordered" evidence="2">
    <location>
        <begin position="345"/>
        <end position="377"/>
    </location>
</feature>
<feature type="domain" description="Sas10 C-terminal" evidence="3">
    <location>
        <begin position="604"/>
        <end position="671"/>
    </location>
</feature>
<reference evidence="5" key="1">
    <citation type="journal article" date="2011" name="Genome Biol.">
        <title>Comparative genomics of the social amoebae Dictyostelium discoideum and Dictyostelium purpureum.</title>
        <authorList>
            <consortium name="US DOE Joint Genome Institute (JGI-PGF)"/>
            <person name="Sucgang R."/>
            <person name="Kuo A."/>
            <person name="Tian X."/>
            <person name="Salerno W."/>
            <person name="Parikh A."/>
            <person name="Feasley C.L."/>
            <person name="Dalin E."/>
            <person name="Tu H."/>
            <person name="Huang E."/>
            <person name="Barry K."/>
            <person name="Lindquist E."/>
            <person name="Shapiro H."/>
            <person name="Bruce D."/>
            <person name="Schmutz J."/>
            <person name="Salamov A."/>
            <person name="Fey P."/>
            <person name="Gaudet P."/>
            <person name="Anjard C."/>
            <person name="Babu M.M."/>
            <person name="Basu S."/>
            <person name="Bushmanova Y."/>
            <person name="van der Wel H."/>
            <person name="Katoh-Kurasawa M."/>
            <person name="Dinh C."/>
            <person name="Coutinho P.M."/>
            <person name="Saito T."/>
            <person name="Elias M."/>
            <person name="Schaap P."/>
            <person name="Kay R.R."/>
            <person name="Henrissat B."/>
            <person name="Eichinger L."/>
            <person name="Rivero F."/>
            <person name="Putnam N.H."/>
            <person name="West C.M."/>
            <person name="Loomis W.F."/>
            <person name="Chisholm R.L."/>
            <person name="Shaulsky G."/>
            <person name="Strassmann J.E."/>
            <person name="Queller D.C."/>
            <person name="Kuspa A."/>
            <person name="Grigoriev I.V."/>
        </authorList>
    </citation>
    <scope>NUCLEOTIDE SEQUENCE [LARGE SCALE GENOMIC DNA]</scope>
    <source>
        <strain evidence="5">QSDP1</strain>
    </source>
</reference>
<dbReference type="Proteomes" id="UP000001064">
    <property type="component" value="Unassembled WGS sequence"/>
</dbReference>
<dbReference type="EMBL" id="GL871158">
    <property type="protein sequence ID" value="EGC33089.1"/>
    <property type="molecule type" value="Genomic_DNA"/>
</dbReference>
<feature type="region of interest" description="Disordered" evidence="2">
    <location>
        <begin position="46"/>
        <end position="104"/>
    </location>
</feature>
<dbReference type="Pfam" id="PF04000">
    <property type="entry name" value="Sas10_Utp3"/>
    <property type="match status" value="1"/>
</dbReference>
<dbReference type="InterPro" id="IPR018972">
    <property type="entry name" value="Sas10_C_dom"/>
</dbReference>
<keyword evidence="5" id="KW-1185">Reference proteome</keyword>
<feature type="compositionally biased region" description="Acidic residues" evidence="2">
    <location>
        <begin position="136"/>
        <end position="147"/>
    </location>
</feature>
<evidence type="ECO:0000313" key="4">
    <source>
        <dbReference type="EMBL" id="EGC33089.1"/>
    </source>
</evidence>
<dbReference type="FunCoup" id="F0ZSH3">
    <property type="interactions" value="466"/>
</dbReference>
<dbReference type="GeneID" id="10504738"/>
<dbReference type="VEuPathDB" id="AmoebaDB:DICPUDRAFT_81100"/>
<dbReference type="InterPro" id="IPR007146">
    <property type="entry name" value="Sas10/Utp3/C1D"/>
</dbReference>
<proteinExistence type="predicted"/>
<dbReference type="OMA" id="KSMKPVW"/>
<dbReference type="GO" id="GO:0000462">
    <property type="term" value="P:maturation of SSU-rRNA from tricistronic rRNA transcript (SSU-rRNA, 5.8S rRNA, LSU-rRNA)"/>
    <property type="evidence" value="ECO:0000318"/>
    <property type="project" value="GO_Central"/>
</dbReference>
<dbReference type="STRING" id="5786.F0ZSH3"/>
<dbReference type="PANTHER" id="PTHR13237">
    <property type="entry name" value="SOMETHING ABOUT SILENCING PROTEIN 10-RELATED"/>
    <property type="match status" value="1"/>
</dbReference>
<sequence length="677" mass="78284">MTYLFFFYKKRKLTLKKKSVDELYGKSDIDAFKDKKTKVDLSLVKGGKKNNSKQQKKQEEEEEKYNIGLDISDEEVENFDSDQDDFEAEDFDDDEDDEIIEKKTKKKNLDLENKLAWGKKKEDFYGRQTDAKDVGSDEEDEEEEEAKEVEKFRKQSIKDEDYQDDQSFKNLINKKNNNKTTLKPEEKMLQSLNSDLNSIDFGSKNSQIEKLEKDISNFTKKEKLQYLITESPLLLELLEDFKIKMNEIKTSVLPALEKVKNNEIPTNKGISFLETKYQLLLSYCLNITYFLMLKSSGSSIKDHPVIDQIVKCRTMLEKIQPLDKKLKYQVDKLLKSANTGSLVGASKDDPLQYKPNLSAIDGEEGSDDGEADDQDEDGFEFMKNGVYQAPRLYGSRGGLIDTEDIEAKKKSKDIRDKKRAIKSSMARELDAEYGDQPAEEYDYFDGGRTSNGSVYETDAQKEVRDYEESNFTRLQLSKKEIKNMKSKQKRMSDGLDDLADFSEINGLIDTEEDKENKENQAYLQKKRMQAALNSVSQLNAKKRIRSTDEDVPLADNKNKKLNTRMSSYDDDDEIESEDEEEKVPEFDGIPKTNFYNGSEETAEGSKRKINNTIEKNRGLTRYRPRETRTPHLKNRVRYEKATKRRGNQISKAERKDTNYTGVKNISVNARKAQPYLS</sequence>
<protein>
    <recommendedName>
        <fullName evidence="3">Sas10 C-terminal domain-containing protein</fullName>
    </recommendedName>
</protein>
<evidence type="ECO:0000256" key="1">
    <source>
        <dbReference type="ARBA" id="ARBA00022553"/>
    </source>
</evidence>
<dbReference type="eggNOG" id="KOG3117">
    <property type="taxonomic scope" value="Eukaryota"/>
</dbReference>
<dbReference type="GO" id="GO:0005730">
    <property type="term" value="C:nucleolus"/>
    <property type="evidence" value="ECO:0000318"/>
    <property type="project" value="GO_Central"/>
</dbReference>
<feature type="region of interest" description="Disordered" evidence="2">
    <location>
        <begin position="534"/>
        <end position="605"/>
    </location>
</feature>
<feature type="region of interest" description="Disordered" evidence="2">
    <location>
        <begin position="128"/>
        <end position="156"/>
    </location>
</feature>
<gene>
    <name evidence="4" type="ORF">DICPUDRAFT_81100</name>
</gene>
<feature type="compositionally biased region" description="Acidic residues" evidence="2">
    <location>
        <begin position="361"/>
        <end position="377"/>
    </location>
</feature>
<dbReference type="Pfam" id="PF09368">
    <property type="entry name" value="Sas10"/>
    <property type="match status" value="1"/>
</dbReference>
<name>F0ZSH3_DICPU</name>
<dbReference type="KEGG" id="dpp:DICPUDRAFT_81100"/>
<evidence type="ECO:0000313" key="5">
    <source>
        <dbReference type="Proteomes" id="UP000001064"/>
    </source>
</evidence>
<feature type="compositionally biased region" description="Acidic residues" evidence="2">
    <location>
        <begin position="71"/>
        <end position="99"/>
    </location>
</feature>
<keyword evidence="1" id="KW-0597">Phosphoprotein</keyword>
<dbReference type="AlphaFoldDB" id="F0ZSH3"/>
<evidence type="ECO:0000259" key="3">
    <source>
        <dbReference type="Pfam" id="PF09368"/>
    </source>
</evidence>
<accession>F0ZSH3</accession>
<dbReference type="InParanoid" id="F0ZSH3"/>
<dbReference type="PANTHER" id="PTHR13237:SF9">
    <property type="entry name" value="NEUROGUIDIN"/>
    <property type="match status" value="1"/>
</dbReference>
<feature type="compositionally biased region" description="Basic residues" evidence="2">
    <location>
        <begin position="46"/>
        <end position="55"/>
    </location>
</feature>
<dbReference type="OrthoDB" id="19522at2759"/>
<dbReference type="GO" id="GO:0032040">
    <property type="term" value="C:small-subunit processome"/>
    <property type="evidence" value="ECO:0000318"/>
    <property type="project" value="GO_Central"/>
</dbReference>
<evidence type="ECO:0000256" key="2">
    <source>
        <dbReference type="SAM" id="MobiDB-lite"/>
    </source>
</evidence>
<feature type="compositionally biased region" description="Acidic residues" evidence="2">
    <location>
        <begin position="568"/>
        <end position="582"/>
    </location>
</feature>